<proteinExistence type="predicted"/>
<dbReference type="GO" id="GO:0004672">
    <property type="term" value="F:protein kinase activity"/>
    <property type="evidence" value="ECO:0007669"/>
    <property type="project" value="InterPro"/>
</dbReference>
<dbReference type="Gene3D" id="3.30.200.20">
    <property type="entry name" value="Phosphorylase Kinase, domain 1"/>
    <property type="match status" value="1"/>
</dbReference>
<dbReference type="STRING" id="59895.A0A103Y9L5"/>
<dbReference type="GO" id="GO:0005524">
    <property type="term" value="F:ATP binding"/>
    <property type="evidence" value="ECO:0007669"/>
    <property type="project" value="InterPro"/>
</dbReference>
<name>A0A103Y9L5_CYNCS</name>
<protein>
    <submittedName>
        <fullName evidence="3">Protein kinase, catalytic domain-containing protein</fullName>
    </submittedName>
</protein>
<dbReference type="Gene3D" id="1.10.510.10">
    <property type="entry name" value="Transferase(Phosphotransferase) domain 1"/>
    <property type="match status" value="1"/>
</dbReference>
<feature type="compositionally biased region" description="Polar residues" evidence="1">
    <location>
        <begin position="14"/>
        <end position="25"/>
    </location>
</feature>
<evidence type="ECO:0000256" key="1">
    <source>
        <dbReference type="SAM" id="MobiDB-lite"/>
    </source>
</evidence>
<dbReference type="EMBL" id="LEKV01001891">
    <property type="protein sequence ID" value="KVI05020.1"/>
    <property type="molecule type" value="Genomic_DNA"/>
</dbReference>
<feature type="region of interest" description="Disordered" evidence="1">
    <location>
        <begin position="11"/>
        <end position="43"/>
    </location>
</feature>
<evidence type="ECO:0000259" key="2">
    <source>
        <dbReference type="PROSITE" id="PS50011"/>
    </source>
</evidence>
<feature type="compositionally biased region" description="Low complexity" evidence="1">
    <location>
        <begin position="26"/>
        <end position="37"/>
    </location>
</feature>
<dbReference type="Gramene" id="KVI05020">
    <property type="protein sequence ID" value="KVI05020"/>
    <property type="gene ID" value="Ccrd_016663"/>
</dbReference>
<feature type="domain" description="Protein kinase" evidence="2">
    <location>
        <begin position="84"/>
        <end position="398"/>
    </location>
</feature>
<accession>A0A103Y9L5</accession>
<dbReference type="OMA" id="CHLHGKQ"/>
<dbReference type="InterPro" id="IPR000719">
    <property type="entry name" value="Prot_kinase_dom"/>
</dbReference>
<keyword evidence="4" id="KW-1185">Reference proteome</keyword>
<dbReference type="PANTHER" id="PTHR46863:SF2">
    <property type="entry name" value="LYSM DOMAIN RECEPTOR-LIKE KINASE 3"/>
    <property type="match status" value="1"/>
</dbReference>
<dbReference type="SUPFAM" id="SSF56112">
    <property type="entry name" value="Protein kinase-like (PK-like)"/>
    <property type="match status" value="1"/>
</dbReference>
<dbReference type="PROSITE" id="PS50011">
    <property type="entry name" value="PROTEIN_KINASE_DOM"/>
    <property type="match status" value="1"/>
</dbReference>
<dbReference type="Proteomes" id="UP000243975">
    <property type="component" value="Unassembled WGS sequence"/>
</dbReference>
<gene>
    <name evidence="3" type="ORF">Ccrd_016663</name>
</gene>
<dbReference type="InterPro" id="IPR011009">
    <property type="entry name" value="Kinase-like_dom_sf"/>
</dbReference>
<reference evidence="3 4" key="1">
    <citation type="journal article" date="2016" name="Sci. Rep.">
        <title>The genome sequence of the outbreeding globe artichoke constructed de novo incorporating a phase-aware low-pass sequencing strategy of F1 progeny.</title>
        <authorList>
            <person name="Scaglione D."/>
            <person name="Reyes-Chin-Wo S."/>
            <person name="Acquadro A."/>
            <person name="Froenicke L."/>
            <person name="Portis E."/>
            <person name="Beitel C."/>
            <person name="Tirone M."/>
            <person name="Mauro R."/>
            <person name="Lo Monaco A."/>
            <person name="Mauromicale G."/>
            <person name="Faccioli P."/>
            <person name="Cattivelli L."/>
            <person name="Rieseberg L."/>
            <person name="Michelmore R."/>
            <person name="Lanteri S."/>
        </authorList>
    </citation>
    <scope>NUCLEOTIDE SEQUENCE [LARGE SCALE GENOMIC DNA]</scope>
    <source>
        <strain evidence="3">2C</strain>
    </source>
</reference>
<keyword evidence="3" id="KW-0808">Transferase</keyword>
<organism evidence="3 4">
    <name type="scientific">Cynara cardunculus var. scolymus</name>
    <name type="common">Globe artichoke</name>
    <name type="synonym">Cynara scolymus</name>
    <dbReference type="NCBI Taxonomy" id="59895"/>
    <lineage>
        <taxon>Eukaryota</taxon>
        <taxon>Viridiplantae</taxon>
        <taxon>Streptophyta</taxon>
        <taxon>Embryophyta</taxon>
        <taxon>Tracheophyta</taxon>
        <taxon>Spermatophyta</taxon>
        <taxon>Magnoliopsida</taxon>
        <taxon>eudicotyledons</taxon>
        <taxon>Gunneridae</taxon>
        <taxon>Pentapetalae</taxon>
        <taxon>asterids</taxon>
        <taxon>campanulids</taxon>
        <taxon>Asterales</taxon>
        <taxon>Asteraceae</taxon>
        <taxon>Carduoideae</taxon>
        <taxon>Cardueae</taxon>
        <taxon>Carduinae</taxon>
        <taxon>Cynara</taxon>
    </lineage>
</organism>
<keyword evidence="3" id="KW-0418">Kinase</keyword>
<dbReference type="AlphaFoldDB" id="A0A103Y9L5"/>
<evidence type="ECO:0000313" key="3">
    <source>
        <dbReference type="EMBL" id="KVI05020.1"/>
    </source>
</evidence>
<dbReference type="Pfam" id="PF00069">
    <property type="entry name" value="Pkinase"/>
    <property type="match status" value="1"/>
</dbReference>
<evidence type="ECO:0000313" key="4">
    <source>
        <dbReference type="Proteomes" id="UP000243975"/>
    </source>
</evidence>
<comment type="caution">
    <text evidence="3">The sequence shown here is derived from an EMBL/GenBank/DDBJ whole genome shotgun (WGS) entry which is preliminary data.</text>
</comment>
<sequence length="421" mass="46990">MRIFCGCRSKKTSSDVIPSSIKTPGSTYRMSSSTRTSNADLSPRGSSFAYSSAAASSSNGNNSYNKDSWKSSVSSRSSLSSLRHSLPENPHVYDFKEIFSATNKFQSTKYSSSSSSAAWRCVIRGDEVVVFQRKFRRPIEETELRERLLVICKSHHSSLIKLRGASMSGSYIYLVYDYVKGASLADCLKNPKNPNFTVLSDWMSRITIAADLAHGLEYIHNSTGLEKKFIHNHIKSTSIIVTQSSSLNAKICHFGTAELCGETDSRSDSDPKNSNSKFVKFEGTRGYMSPEFQATGIATQKSDVYAFGVVILEILSGEEPLKYRQDKETFVRVSLIDTTREAVGSGTVRRWMDRRLKDSYPEEVAEKLARLGLECLEEEPEKRPDMSWVASRISKLYLDSQSWTEKMGSLPADFTASLAPR</sequence>
<dbReference type="PANTHER" id="PTHR46863">
    <property type="entry name" value="OS09G0572100 PROTEIN"/>
    <property type="match status" value="1"/>
</dbReference>